<protein>
    <submittedName>
        <fullName evidence="5">HTH-type transcriptional activator RhaS</fullName>
    </submittedName>
</protein>
<name>A0AAJ1D193_PANAN</name>
<dbReference type="GO" id="GO:0043565">
    <property type="term" value="F:sequence-specific DNA binding"/>
    <property type="evidence" value="ECO:0007669"/>
    <property type="project" value="InterPro"/>
</dbReference>
<dbReference type="EMBL" id="JANFVX010000014">
    <property type="protein sequence ID" value="MCW0345395.1"/>
    <property type="molecule type" value="Genomic_DNA"/>
</dbReference>
<evidence type="ECO:0000256" key="2">
    <source>
        <dbReference type="ARBA" id="ARBA00023125"/>
    </source>
</evidence>
<organism evidence="5 6">
    <name type="scientific">Pantoea ananas</name>
    <name type="common">Erwinia uredovora</name>
    <dbReference type="NCBI Taxonomy" id="553"/>
    <lineage>
        <taxon>Bacteria</taxon>
        <taxon>Pseudomonadati</taxon>
        <taxon>Pseudomonadota</taxon>
        <taxon>Gammaproteobacteria</taxon>
        <taxon>Enterobacterales</taxon>
        <taxon>Erwiniaceae</taxon>
        <taxon>Pantoea</taxon>
    </lineage>
</organism>
<feature type="domain" description="HTH araC/xylS-type" evidence="4">
    <location>
        <begin position="6"/>
        <end position="104"/>
    </location>
</feature>
<evidence type="ECO:0000256" key="1">
    <source>
        <dbReference type="ARBA" id="ARBA00023015"/>
    </source>
</evidence>
<evidence type="ECO:0000259" key="4">
    <source>
        <dbReference type="PROSITE" id="PS01124"/>
    </source>
</evidence>
<dbReference type="InterPro" id="IPR018060">
    <property type="entry name" value="HTH_AraC"/>
</dbReference>
<dbReference type="PROSITE" id="PS01124">
    <property type="entry name" value="HTH_ARAC_FAMILY_2"/>
    <property type="match status" value="1"/>
</dbReference>
<dbReference type="Pfam" id="PF12833">
    <property type="entry name" value="HTH_18"/>
    <property type="match status" value="1"/>
</dbReference>
<accession>A0AAJ1D193</accession>
<evidence type="ECO:0000313" key="5">
    <source>
        <dbReference type="EMBL" id="MCW0345395.1"/>
    </source>
</evidence>
<comment type="caution">
    <text evidence="5">The sequence shown here is derived from an EMBL/GenBank/DDBJ whole genome shotgun (WGS) entry which is preliminary data.</text>
</comment>
<dbReference type="SUPFAM" id="SSF46689">
    <property type="entry name" value="Homeodomain-like"/>
    <property type="match status" value="2"/>
</dbReference>
<evidence type="ECO:0000256" key="3">
    <source>
        <dbReference type="ARBA" id="ARBA00023163"/>
    </source>
</evidence>
<evidence type="ECO:0000313" key="6">
    <source>
        <dbReference type="Proteomes" id="UP001208888"/>
    </source>
</evidence>
<dbReference type="GO" id="GO:0003700">
    <property type="term" value="F:DNA-binding transcription factor activity"/>
    <property type="evidence" value="ECO:0007669"/>
    <property type="project" value="InterPro"/>
</dbReference>
<dbReference type="PANTHER" id="PTHR47504">
    <property type="entry name" value="RIGHT ORIGIN-BINDING PROTEIN"/>
    <property type="match status" value="1"/>
</dbReference>
<gene>
    <name evidence="5" type="ORF">NB703_003488</name>
</gene>
<dbReference type="SMART" id="SM00342">
    <property type="entry name" value="HTH_ARAC"/>
    <property type="match status" value="1"/>
</dbReference>
<keyword evidence="2" id="KW-0238">DNA-binding</keyword>
<reference evidence="5" key="1">
    <citation type="submission" date="2022-06" db="EMBL/GenBank/DDBJ databases">
        <title>Dynamics of rice microbiomes reveals core vertical transmitted seed endophytes.</title>
        <authorList>
            <person name="Liao K."/>
            <person name="Zhang X."/>
        </authorList>
    </citation>
    <scope>NUCLEOTIDE SEQUENCE</scope>
    <source>
        <strain evidence="5">JT1-17</strain>
    </source>
</reference>
<keyword evidence="3" id="KW-0804">Transcription</keyword>
<dbReference type="PANTHER" id="PTHR47504:SF5">
    <property type="entry name" value="RIGHT ORIGIN-BINDING PROTEIN"/>
    <property type="match status" value="1"/>
</dbReference>
<sequence>MNGFISDLILWIEKNLDNNINIDSVAKKSGYSKWHLQRLFSRHNGISLASYIRKRKLSEAALLLKMTKMPIIDIAERYDFSSQQAFTRAFASQFNFSPSRYRSSLYWSFHGFYASSKCSGYLPSIKEVEFQPPSNTSSGCNHIYLNLLIDNELCYFGQWGRVSNEIHKELSKKKTVWIAEVVEPSELYGFVEIQSFIYKTENVFSADFKISDNHSCNSYLQFDFICNYNELHKKRHDVYTKFLSKEKKTRGLGRDFIKITSIEGECTSNQLLSGSYFIPVVRS</sequence>
<dbReference type="InterPro" id="IPR050959">
    <property type="entry name" value="MarA-like"/>
</dbReference>
<dbReference type="Proteomes" id="UP001208888">
    <property type="component" value="Unassembled WGS sequence"/>
</dbReference>
<dbReference type="AlphaFoldDB" id="A0AAJ1D193"/>
<dbReference type="InterPro" id="IPR009057">
    <property type="entry name" value="Homeodomain-like_sf"/>
</dbReference>
<keyword evidence="1" id="KW-0805">Transcription regulation</keyword>
<dbReference type="Gene3D" id="1.10.10.60">
    <property type="entry name" value="Homeodomain-like"/>
    <property type="match status" value="2"/>
</dbReference>
<dbReference type="RefSeq" id="WP_050598419.1">
    <property type="nucleotide sequence ID" value="NZ_CP060818.1"/>
</dbReference>
<proteinExistence type="predicted"/>